<dbReference type="InterPro" id="IPR000873">
    <property type="entry name" value="AMP-dep_synth/lig_dom"/>
</dbReference>
<dbReference type="Proteomes" id="UP000094313">
    <property type="component" value="Chromosome"/>
</dbReference>
<dbReference type="OrthoDB" id="9778690at2"/>
<dbReference type="InterPro" id="IPR001242">
    <property type="entry name" value="Condensation_dom"/>
</dbReference>
<protein>
    <recommendedName>
        <fullName evidence="3">Carrier domain-containing protein</fullName>
    </recommendedName>
</protein>
<dbReference type="InterPro" id="IPR020845">
    <property type="entry name" value="AMP-binding_CS"/>
</dbReference>
<accession>A0A1D7QNE2</accession>
<dbReference type="Gene3D" id="2.30.38.10">
    <property type="entry name" value="Luciferase, Domain 3"/>
    <property type="match status" value="1"/>
</dbReference>
<dbReference type="GO" id="GO:0009366">
    <property type="term" value="C:enterobactin synthetase complex"/>
    <property type="evidence" value="ECO:0007669"/>
    <property type="project" value="TreeGrafter"/>
</dbReference>
<proteinExistence type="predicted"/>
<name>A0A1D7QNE2_9SPHI</name>
<dbReference type="SUPFAM" id="SSF52777">
    <property type="entry name" value="CoA-dependent acyltransferases"/>
    <property type="match status" value="3"/>
</dbReference>
<evidence type="ECO:0000313" key="4">
    <source>
        <dbReference type="EMBL" id="AOM80163.1"/>
    </source>
</evidence>
<feature type="domain" description="Carrier" evidence="3">
    <location>
        <begin position="762"/>
        <end position="839"/>
    </location>
</feature>
<dbReference type="RefSeq" id="WP_069381825.1">
    <property type="nucleotide sequence ID" value="NZ_CP017141.1"/>
</dbReference>
<dbReference type="InterPro" id="IPR023213">
    <property type="entry name" value="CAT-like_dom_sf"/>
</dbReference>
<keyword evidence="2" id="KW-0597">Phosphoprotein</keyword>
<dbReference type="GO" id="GO:0047527">
    <property type="term" value="F:2,3-dihydroxybenzoate-serine ligase activity"/>
    <property type="evidence" value="ECO:0007669"/>
    <property type="project" value="TreeGrafter"/>
</dbReference>
<dbReference type="Gene3D" id="1.10.1200.10">
    <property type="entry name" value="ACP-like"/>
    <property type="match status" value="1"/>
</dbReference>
<dbReference type="SUPFAM" id="SSF47336">
    <property type="entry name" value="ACP-like"/>
    <property type="match status" value="1"/>
</dbReference>
<dbReference type="Gene3D" id="3.30.559.10">
    <property type="entry name" value="Chloramphenicol acetyltransferase-like domain"/>
    <property type="match status" value="1"/>
</dbReference>
<dbReference type="FunFam" id="3.40.50.980:FF:000001">
    <property type="entry name" value="Non-ribosomal peptide synthetase"/>
    <property type="match status" value="1"/>
</dbReference>
<gene>
    <name evidence="4" type="ORF">BFS30_25180</name>
</gene>
<dbReference type="PRINTS" id="PR00154">
    <property type="entry name" value="AMPBINDING"/>
</dbReference>
<dbReference type="AlphaFoldDB" id="A0A1D7QNE2"/>
<dbReference type="InterPro" id="IPR010071">
    <property type="entry name" value="AA_adenyl_dom"/>
</dbReference>
<dbReference type="GO" id="GO:0031177">
    <property type="term" value="F:phosphopantetheine binding"/>
    <property type="evidence" value="ECO:0007669"/>
    <property type="project" value="InterPro"/>
</dbReference>
<dbReference type="KEGG" id="psty:BFS30_25180"/>
<reference evidence="4 5" key="1">
    <citation type="submission" date="2016-08" db="EMBL/GenBank/DDBJ databases">
        <authorList>
            <person name="Seilhamer J.J."/>
        </authorList>
    </citation>
    <scope>NUCLEOTIDE SEQUENCE [LARGE SCALE GENOMIC DNA]</scope>
    <source>
        <strain evidence="4 5">DX4</strain>
    </source>
</reference>
<keyword evidence="1" id="KW-0596">Phosphopantetheine</keyword>
<organism evidence="4 5">
    <name type="scientific">Pedobacter steynii</name>
    <dbReference type="NCBI Taxonomy" id="430522"/>
    <lineage>
        <taxon>Bacteria</taxon>
        <taxon>Pseudomonadati</taxon>
        <taxon>Bacteroidota</taxon>
        <taxon>Sphingobacteriia</taxon>
        <taxon>Sphingobacteriales</taxon>
        <taxon>Sphingobacteriaceae</taxon>
        <taxon>Pedobacter</taxon>
    </lineage>
</organism>
<dbReference type="InterPro" id="IPR045851">
    <property type="entry name" value="AMP-bd_C_sf"/>
</dbReference>
<dbReference type="Pfam" id="PF00501">
    <property type="entry name" value="AMP-binding"/>
    <property type="match status" value="1"/>
</dbReference>
<dbReference type="EMBL" id="CP017141">
    <property type="protein sequence ID" value="AOM80163.1"/>
    <property type="molecule type" value="Genomic_DNA"/>
</dbReference>
<dbReference type="PANTHER" id="PTHR45527">
    <property type="entry name" value="NONRIBOSOMAL PEPTIDE SYNTHETASE"/>
    <property type="match status" value="1"/>
</dbReference>
<dbReference type="PROSITE" id="PS00455">
    <property type="entry name" value="AMP_BINDING"/>
    <property type="match status" value="1"/>
</dbReference>
<dbReference type="InterPro" id="IPR020459">
    <property type="entry name" value="AMP-binding"/>
</dbReference>
<evidence type="ECO:0000259" key="3">
    <source>
        <dbReference type="PROSITE" id="PS50075"/>
    </source>
</evidence>
<evidence type="ECO:0000256" key="2">
    <source>
        <dbReference type="ARBA" id="ARBA00022553"/>
    </source>
</evidence>
<dbReference type="GO" id="GO:0005829">
    <property type="term" value="C:cytosol"/>
    <property type="evidence" value="ECO:0007669"/>
    <property type="project" value="TreeGrafter"/>
</dbReference>
<dbReference type="Pfam" id="PF00550">
    <property type="entry name" value="PP-binding"/>
    <property type="match status" value="1"/>
</dbReference>
<dbReference type="GO" id="GO:0043041">
    <property type="term" value="P:amino acid activation for nonribosomal peptide biosynthetic process"/>
    <property type="evidence" value="ECO:0007669"/>
    <property type="project" value="TreeGrafter"/>
</dbReference>
<dbReference type="InterPro" id="IPR020806">
    <property type="entry name" value="PKS_PP-bd"/>
</dbReference>
<dbReference type="Gene3D" id="3.30.559.30">
    <property type="entry name" value="Nonribosomal peptide synthetase, condensation domain"/>
    <property type="match status" value="2"/>
</dbReference>
<dbReference type="InterPro" id="IPR009081">
    <property type="entry name" value="PP-bd_ACP"/>
</dbReference>
<evidence type="ECO:0000313" key="5">
    <source>
        <dbReference type="Proteomes" id="UP000094313"/>
    </source>
</evidence>
<dbReference type="Gene3D" id="3.40.50.980">
    <property type="match status" value="2"/>
</dbReference>
<dbReference type="Pfam" id="PF00668">
    <property type="entry name" value="Condensation"/>
    <property type="match status" value="1"/>
</dbReference>
<dbReference type="NCBIfam" id="TIGR01733">
    <property type="entry name" value="AA-adenyl-dom"/>
    <property type="match status" value="1"/>
</dbReference>
<dbReference type="SMART" id="SM00823">
    <property type="entry name" value="PKS_PP"/>
    <property type="match status" value="1"/>
</dbReference>
<dbReference type="PROSITE" id="PS50075">
    <property type="entry name" value="CARRIER"/>
    <property type="match status" value="1"/>
</dbReference>
<sequence length="1279" mass="144041">MAGKTNLNFETIHFNKNVAARSHWNKKVPVLRHTAYFRPQHRLSHLLMNHGKYTMVIPEAIQLRLNEVANSAAAKHVVLTAALSILVQKYYSLNEAVIFTPLYRQTDEGKVIPVLLTRNDQENFNAFVNRVHQELTADFRYGHYFLNSISSSADVLPLFGQMTGLIVEGLQAAQAFDEYENALIFTYGEAGTLRIEMIAGSYHEPHFKAIAGYFVLLLEKLLNHAQIPVGLIEILEESDRQHLLYEFNKSEGLTLSSGYVPDLFSKQVRLNGSGCAVEAEGLSMTYLELDELSNQVAHYLTTEKGIQPGHLVGVLLGREYCLLPVILGVLKSGAAFIPIDIHAPAERVVGMLTDAHAQLLIMRDDFGLTLPSELQVSDLNKDWEAITSSASEASGYVVKEDSLAYVIYTSGSTGQPKGVMISHRALADYVKWADAVYVNGATSVFPLYSSIGFDLTITSIFVPLISGNTIRLYDHEESALLINHVLLDHKATVLKLTPSHLKIIRANFTAESLSESRIRTLIVGGEELESGLTAEIHELFGGRVNIFNEYGPTEATVGCMLYQYDPADGYLSVPIGSPADHMQIYTLDEHLQPVPFGAPGEIYISGSALSEGYLNNALLTAEKFIPNPFVKGSRMYKTGDLAIRVEGNKLIYKGRIDQQVQLRGFRIELEEICYALQLFAGIKEVHVSLLEVGEDQYLVAYYVADERIDERTLRSHIAELLPDYMHPSYYVKLHSFPLTSNGKLDVKLLPKPVVELEADHIAPMGAIEEQLAEIWSSVLGVDKALIGRNRSFFELGGHSIKSMYLINRINECFSIQLSMPEVFNHYTIELQSKLIDHADQVVEELIPEIEEEVYYNASAAQQRMYFQQSLNPLFTGFNICRAFYVPNEFNVEQIQHYFNQLIQRHESLRTSFLLVEGEVKQVINPPVAAVVQVLKNDSGAPLSDVLESFVRPFDLQKESLLNIGLLKDSNGKNLLIVDVHHIVADGISLNILVNDLHKIARGIVLPELKLQYRHFTSWIESRTKIRESQKLYWTKKLSGQLPRLSLPAISEQEFLDDYSAEVLRSEIDGEWYEKVKVKMMESQTTAFMFLLTSFFSLLYKVSGQTDMIVGSDATGRISSQLDHMVGTFVNILPMRIHLNPEHNIDQLLAEVRTIVLEGQEHQEFQFDQMIDLVEDSNQLSGNSIVEVHFSIAEVFSNDHDLKALSFESVEVERKLSSQYKFKVEVVDTGDRIIIAFIYNDKVYDQDTVSLLMDYYIHILKSVLLHPLQTIKDLDLESNS</sequence>
<dbReference type="Gene3D" id="3.30.300.30">
    <property type="match status" value="1"/>
</dbReference>
<dbReference type="GO" id="GO:0009239">
    <property type="term" value="P:enterobactin biosynthetic process"/>
    <property type="evidence" value="ECO:0007669"/>
    <property type="project" value="TreeGrafter"/>
</dbReference>
<evidence type="ECO:0000256" key="1">
    <source>
        <dbReference type="ARBA" id="ARBA00022450"/>
    </source>
</evidence>
<dbReference type="InterPro" id="IPR036736">
    <property type="entry name" value="ACP-like_sf"/>
</dbReference>
<dbReference type="SUPFAM" id="SSF56801">
    <property type="entry name" value="Acetyl-CoA synthetase-like"/>
    <property type="match status" value="1"/>
</dbReference>
<dbReference type="PANTHER" id="PTHR45527:SF1">
    <property type="entry name" value="FATTY ACID SYNTHASE"/>
    <property type="match status" value="1"/>
</dbReference>
<keyword evidence="5" id="KW-1185">Reference proteome</keyword>